<evidence type="ECO:0000313" key="13">
    <source>
        <dbReference type="Proteomes" id="UP001648503"/>
    </source>
</evidence>
<dbReference type="PANTHER" id="PTHR13793:SF107">
    <property type="entry name" value="BROMODOMAIN-CONTAINING PROTEIN HOMOLOG"/>
    <property type="match status" value="1"/>
</dbReference>
<dbReference type="EMBL" id="JAFCIX010000435">
    <property type="protein sequence ID" value="KAH6590277.1"/>
    <property type="molecule type" value="Genomic_DNA"/>
</dbReference>
<dbReference type="CDD" id="cd15492">
    <property type="entry name" value="PHD_BRPF_JADE_like"/>
    <property type="match status" value="1"/>
</dbReference>
<evidence type="ECO:0008006" key="14">
    <source>
        <dbReference type="Google" id="ProtNLM"/>
    </source>
</evidence>
<keyword evidence="13" id="KW-1185">Reference proteome</keyword>
<dbReference type="Gene3D" id="1.20.920.10">
    <property type="entry name" value="Bromodomain-like"/>
    <property type="match status" value="1"/>
</dbReference>
<dbReference type="SMART" id="SM00249">
    <property type="entry name" value="PHD"/>
    <property type="match status" value="2"/>
</dbReference>
<dbReference type="PRINTS" id="PR00503">
    <property type="entry name" value="BROMODOMAIN"/>
</dbReference>
<dbReference type="Pfam" id="PF10513">
    <property type="entry name" value="EPL1"/>
    <property type="match status" value="1"/>
</dbReference>
<dbReference type="SMART" id="SM00297">
    <property type="entry name" value="BROMO"/>
    <property type="match status" value="1"/>
</dbReference>
<dbReference type="Gene3D" id="3.30.40.10">
    <property type="entry name" value="Zinc/RING finger domain, C3HC4 (zinc finger)"/>
    <property type="match status" value="2"/>
</dbReference>
<dbReference type="InterPro" id="IPR001965">
    <property type="entry name" value="Znf_PHD"/>
</dbReference>
<evidence type="ECO:0000256" key="5">
    <source>
        <dbReference type="ARBA" id="ARBA00023117"/>
    </source>
</evidence>
<keyword evidence="1" id="KW-0479">Metal-binding</keyword>
<evidence type="ECO:0000313" key="12">
    <source>
        <dbReference type="EMBL" id="KAH6590277.1"/>
    </source>
</evidence>
<evidence type="ECO:0000256" key="2">
    <source>
        <dbReference type="ARBA" id="ARBA00022737"/>
    </source>
</evidence>
<evidence type="ECO:0000256" key="6">
    <source>
        <dbReference type="PROSITE-ProRule" id="PRU00035"/>
    </source>
</evidence>
<gene>
    <name evidence="12" type="ORF">BASA50_009537</name>
</gene>
<dbReference type="Proteomes" id="UP001648503">
    <property type="component" value="Unassembled WGS sequence"/>
</dbReference>
<dbReference type="InterPro" id="IPR019542">
    <property type="entry name" value="Enhancer_polycomb-like_N"/>
</dbReference>
<dbReference type="InterPro" id="IPR050701">
    <property type="entry name" value="Histone_Mod_Regulator"/>
</dbReference>
<evidence type="ECO:0000256" key="3">
    <source>
        <dbReference type="ARBA" id="ARBA00022771"/>
    </source>
</evidence>
<keyword evidence="5 6" id="KW-0103">Bromodomain</keyword>
<reference evidence="12 13" key="1">
    <citation type="submission" date="2021-02" db="EMBL/GenBank/DDBJ databases">
        <title>Variation within the Batrachochytrium salamandrivorans European outbreak.</title>
        <authorList>
            <person name="Kelly M."/>
            <person name="Pasmans F."/>
            <person name="Shea T.P."/>
            <person name="Munoz J.F."/>
            <person name="Carranza S."/>
            <person name="Cuomo C.A."/>
            <person name="Martel A."/>
        </authorList>
    </citation>
    <scope>NUCLEOTIDE SEQUENCE [LARGE SCALE GENOMIC DNA]</scope>
    <source>
        <strain evidence="12 13">AMFP18/2</strain>
    </source>
</reference>
<evidence type="ECO:0000259" key="10">
    <source>
        <dbReference type="PROSITE" id="PS50016"/>
    </source>
</evidence>
<feature type="region of interest" description="Disordered" evidence="8">
    <location>
        <begin position="664"/>
        <end position="687"/>
    </location>
</feature>
<dbReference type="PANTHER" id="PTHR13793">
    <property type="entry name" value="PHD FINGER PROTEINS"/>
    <property type="match status" value="1"/>
</dbReference>
<dbReference type="PROSITE" id="PS51805">
    <property type="entry name" value="EPHD"/>
    <property type="match status" value="1"/>
</dbReference>
<dbReference type="InterPro" id="IPR036427">
    <property type="entry name" value="Bromodomain-like_sf"/>
</dbReference>
<dbReference type="Pfam" id="PF13831">
    <property type="entry name" value="PHD_2"/>
    <property type="match status" value="1"/>
</dbReference>
<dbReference type="Pfam" id="PF13832">
    <property type="entry name" value="zf-HC5HC2H_2"/>
    <property type="match status" value="1"/>
</dbReference>
<sequence length="1022" mass="114264">MSDSEVDCTAVQDACMQSEESCVVIAPIYQAGLSSVVNAGLSDSAPADTTCSTTTNTTNTTTTTTTNAGVGITAESKKNAGEDLGDDSSRNNSITNDSDDVSMVVEVRHPRTRSKALARSGGSGGSGSIAASTASLNYPANTYMAGTLSSMQFVPPEMMNRRTRSAGGASHIPPLFQPSLDIALPPYTSVVNPFDHNNISFKEPALSAAMDVDSNDTNIIMGRSRRKRPRNRRHINTIVSECSDIDTSDVDRGSPGHSSGKLGQVGQLVLGASKVLGKGSDLPTEERPYHDFFPDLMVDRPIPIIRYDWDSSVTSQCTVKKVELDVDGTLLPQSTTDNMGLAVLKPFAQGDVANGVSPPRLSVLPPLSLEAFKSVPVPSFTKLTDLPLIERKVKELPPYSRHIEPSEDDLAERVEYDMDEQDRAWLNTFNAERRQRCCRICTEDLFEAVMDHIEKEWFDLTKDLPKTGKDETAYPEDISCAVCDDGEAENSNAIVFCDGCNLAVHQDCYGVPFIPEGQWLCRKCMLSPETPVSCMFCPIEGGAFKQTSTNKWVHLNCAMWIPECHIANTVYMEPVEGTENVPKSRWRLICYICKQRYGAPIQCSNKYCFIPFHASCARKAKLYMRMRGVHNSDPNSFRAYCDKHAPKEYRDVVDVEATTLAAQEELSQMRAPSNLSRKRAMSGPSSDIMHDFDTDHFPIFKVPGFDRNKRPAIEASNDDSNEHDKANGKTGNKSTPQGYSGRKSLEPPRLSYSPSVAPTYSHSPSLSLATPCIPYYILQQVLNSTSAYIPKKKDDIVCTIARYWSLKRESRRGAALLKRLHLEPWTTTASAHKEDEEFKMKKYELLGVLRRDLERVRLLIELVRKREKEKEKICKVQQEYVEKLLNPLSSLLRPILEQLKHHDRSWIFAYPVSVEDAPDYPSFVKFPMDFTTMTQKLDKCEYLSVDDFQMDLDLIINNCLLYNKPDTIYSRAAIRLRKYMTPIIQSLRERAARRMTKDGLLATTIDHTGILAAPRFHNEKTN</sequence>
<evidence type="ECO:0000259" key="9">
    <source>
        <dbReference type="PROSITE" id="PS50014"/>
    </source>
</evidence>
<dbReference type="Pfam" id="PF00439">
    <property type="entry name" value="Bromodomain"/>
    <property type="match status" value="1"/>
</dbReference>
<accession>A0ABQ8F1A2</accession>
<comment type="caution">
    <text evidence="12">The sequence shown here is derived from an EMBL/GenBank/DDBJ whole genome shotgun (WGS) entry which is preliminary data.</text>
</comment>
<dbReference type="PROSITE" id="PS01359">
    <property type="entry name" value="ZF_PHD_1"/>
    <property type="match status" value="1"/>
</dbReference>
<keyword evidence="4" id="KW-0862">Zinc</keyword>
<evidence type="ECO:0000256" key="7">
    <source>
        <dbReference type="PROSITE-ProRule" id="PRU00146"/>
    </source>
</evidence>
<feature type="region of interest" description="Disordered" evidence="8">
    <location>
        <begin position="710"/>
        <end position="757"/>
    </location>
</feature>
<proteinExistence type="predicted"/>
<protein>
    <recommendedName>
        <fullName evidence="14">Peregrin</fullName>
    </recommendedName>
</protein>
<dbReference type="PROSITE" id="PS50014">
    <property type="entry name" value="BROMODOMAIN_2"/>
    <property type="match status" value="1"/>
</dbReference>
<organism evidence="12 13">
    <name type="scientific">Batrachochytrium salamandrivorans</name>
    <dbReference type="NCBI Taxonomy" id="1357716"/>
    <lineage>
        <taxon>Eukaryota</taxon>
        <taxon>Fungi</taxon>
        <taxon>Fungi incertae sedis</taxon>
        <taxon>Chytridiomycota</taxon>
        <taxon>Chytridiomycota incertae sedis</taxon>
        <taxon>Chytridiomycetes</taxon>
        <taxon>Rhizophydiales</taxon>
        <taxon>Rhizophydiales incertae sedis</taxon>
        <taxon>Batrachochytrium</taxon>
    </lineage>
</organism>
<evidence type="ECO:0000256" key="1">
    <source>
        <dbReference type="ARBA" id="ARBA00022723"/>
    </source>
</evidence>
<dbReference type="InterPro" id="IPR013083">
    <property type="entry name" value="Znf_RING/FYVE/PHD"/>
</dbReference>
<name>A0ABQ8F1A2_9FUNG</name>
<keyword evidence="3 7" id="KW-0863">Zinc-finger</keyword>
<dbReference type="SUPFAM" id="SSF47370">
    <property type="entry name" value="Bromodomain"/>
    <property type="match status" value="1"/>
</dbReference>
<evidence type="ECO:0000259" key="11">
    <source>
        <dbReference type="PROSITE" id="PS51805"/>
    </source>
</evidence>
<evidence type="ECO:0000256" key="4">
    <source>
        <dbReference type="ARBA" id="ARBA00022833"/>
    </source>
</evidence>
<feature type="domain" description="Bromo" evidence="9">
    <location>
        <begin position="900"/>
        <end position="970"/>
    </location>
</feature>
<keyword evidence="2" id="KW-0677">Repeat</keyword>
<feature type="compositionally biased region" description="Low complexity" evidence="8">
    <location>
        <begin position="49"/>
        <end position="67"/>
    </location>
</feature>
<feature type="region of interest" description="Disordered" evidence="8">
    <location>
        <begin position="45"/>
        <end position="101"/>
    </location>
</feature>
<dbReference type="PROSITE" id="PS50016">
    <property type="entry name" value="ZF_PHD_2"/>
    <property type="match status" value="1"/>
</dbReference>
<feature type="domain" description="PHD-type" evidence="10">
    <location>
        <begin position="477"/>
        <end position="527"/>
    </location>
</feature>
<dbReference type="InterPro" id="IPR019787">
    <property type="entry name" value="Znf_PHD-finger"/>
</dbReference>
<dbReference type="InterPro" id="IPR011011">
    <property type="entry name" value="Znf_FYVE_PHD"/>
</dbReference>
<feature type="domain" description="PHD-type" evidence="11">
    <location>
        <begin position="531"/>
        <end position="645"/>
    </location>
</feature>
<dbReference type="InterPro" id="IPR019786">
    <property type="entry name" value="Zinc_finger_PHD-type_CS"/>
</dbReference>
<dbReference type="SUPFAM" id="SSF57903">
    <property type="entry name" value="FYVE/PHD zinc finger"/>
    <property type="match status" value="2"/>
</dbReference>
<feature type="compositionally biased region" description="Polar residues" evidence="8">
    <location>
        <begin position="729"/>
        <end position="738"/>
    </location>
</feature>
<dbReference type="InterPro" id="IPR001487">
    <property type="entry name" value="Bromodomain"/>
</dbReference>
<dbReference type="InterPro" id="IPR034732">
    <property type="entry name" value="EPHD"/>
</dbReference>
<evidence type="ECO:0000256" key="8">
    <source>
        <dbReference type="SAM" id="MobiDB-lite"/>
    </source>
</evidence>